<dbReference type="EC" id="3.1.3.48" evidence="3"/>
<evidence type="ECO:0000259" key="18">
    <source>
        <dbReference type="PROSITE" id="PS51144"/>
    </source>
</evidence>
<feature type="domain" description="Tyrosine specific protein phosphatases" evidence="16">
    <location>
        <begin position="982"/>
        <end position="1052"/>
    </location>
</feature>
<keyword evidence="9 14" id="KW-1133">Transmembrane helix</keyword>
<evidence type="ECO:0000256" key="14">
    <source>
        <dbReference type="SAM" id="Phobius"/>
    </source>
</evidence>
<reference evidence="19" key="1">
    <citation type="submission" date="2025-08" db="UniProtKB">
        <authorList>
            <consortium name="Ensembl"/>
        </authorList>
    </citation>
    <scope>IDENTIFICATION</scope>
</reference>
<dbReference type="SUPFAM" id="SSF49265">
    <property type="entry name" value="Fibronectin type III"/>
    <property type="match status" value="1"/>
</dbReference>
<dbReference type="InterPro" id="IPR000387">
    <property type="entry name" value="Tyr_Pase_dom"/>
</dbReference>
<dbReference type="InterPro" id="IPR016130">
    <property type="entry name" value="Tyr_Pase_AS"/>
</dbReference>
<dbReference type="CDD" id="cd00063">
    <property type="entry name" value="FN3"/>
    <property type="match status" value="1"/>
</dbReference>
<dbReference type="SUPFAM" id="SSF51069">
    <property type="entry name" value="Carbonic anhydrase"/>
    <property type="match status" value="1"/>
</dbReference>
<dbReference type="PROSITE" id="PS00383">
    <property type="entry name" value="TYR_PHOSPHATASE_1"/>
    <property type="match status" value="1"/>
</dbReference>
<dbReference type="InterPro" id="IPR036116">
    <property type="entry name" value="FN3_sf"/>
</dbReference>
<dbReference type="Gene3D" id="2.60.40.10">
    <property type="entry name" value="Immunoglobulins"/>
    <property type="match status" value="1"/>
</dbReference>
<keyword evidence="11" id="KW-1015">Disulfide bond</keyword>
<dbReference type="PROSITE" id="PS50055">
    <property type="entry name" value="TYR_PHOSPHATASE_PTP"/>
    <property type="match status" value="2"/>
</dbReference>
<feature type="transmembrane region" description="Helical" evidence="14">
    <location>
        <begin position="432"/>
        <end position="457"/>
    </location>
</feature>
<evidence type="ECO:0000256" key="6">
    <source>
        <dbReference type="ARBA" id="ARBA00022737"/>
    </source>
</evidence>
<dbReference type="InterPro" id="IPR000242">
    <property type="entry name" value="PTP_cat"/>
</dbReference>
<keyword evidence="7" id="KW-0378">Hydrolase</keyword>
<dbReference type="SMART" id="SM01057">
    <property type="entry name" value="Carb_anhydrase"/>
    <property type="match status" value="1"/>
</dbReference>
<protein>
    <recommendedName>
        <fullName evidence="3">protein-tyrosine-phosphatase</fullName>
        <ecNumber evidence="3">3.1.3.48</ecNumber>
    </recommendedName>
</protein>
<dbReference type="InterPro" id="IPR050348">
    <property type="entry name" value="Protein-Tyr_Phosphatase"/>
</dbReference>
<evidence type="ECO:0000259" key="17">
    <source>
        <dbReference type="PROSITE" id="PS50853"/>
    </source>
</evidence>
<comment type="catalytic activity">
    <reaction evidence="13">
        <text>O-phospho-L-tyrosyl-[protein] + H2O = L-tyrosyl-[protein] + phosphate</text>
        <dbReference type="Rhea" id="RHEA:10684"/>
        <dbReference type="Rhea" id="RHEA-COMP:10136"/>
        <dbReference type="Rhea" id="RHEA-COMP:20101"/>
        <dbReference type="ChEBI" id="CHEBI:15377"/>
        <dbReference type="ChEBI" id="CHEBI:43474"/>
        <dbReference type="ChEBI" id="CHEBI:46858"/>
        <dbReference type="ChEBI" id="CHEBI:61978"/>
        <dbReference type="EC" id="3.1.3.48"/>
    </reaction>
</comment>
<sequence>AKQSPINIEEDLAQVKLQYQKLTFEGWESPTSSRTTIKNDGKTEFYVSGGGLRSKFKVGRITFHWGRCNASSEGSEHSLDGVKYPLEMQIYCYEEHRFASLEEAMKAGGRVTALAVLLETSADDNVNFAAIIDGVNSVSRYGKSGAVPPFAPRGLLPNATDKYFIYNGSLTSPPCSETVEWIVFKSVAAVSDGQLEMFCEVMTMQQAGYVMLMDYLQNNYREQQQFMGQVFSSYTGTEEVLTPVCSSEPENLQAVPHNLSSLLVTWERPRAVYDGSIEKYSVTYRLAHAESSAPSTYLTDGDQDVGAMLDDLLANTSYAVQVVAVCTNGLYGRLSDLLAVAMPIHDPGKSHRARGRATGYSPNANKPKRFQFSGLKQQYPLLCEQHPVYTEPVNSQHATRLQKLYCSSSGLSPDASNSSHESRVGSFRERKAVVPLAVISTLTGLGLLVLIGILVYWRTCFQTAHFYIDDNSSPRVIAVPPSALTSDEQTSFPVKQFVKHVAELHNTSGFQREFEEVQTCTVDMTTDGSNHPDNKSKNRYSNILAYDHSRVRLSSDKDGKTGDYINANYVDGFKKPRSYIAAQGPLKSSTEDFWKMIWEQNVCVIVMITNLVEKGRRKCDQYWPAEVQEEYGGFLVTLKSSRVLAYYTQRTFSVRNAHAKKGSQKGRSNERTVTQYHYTQWPDMGVPEFALPLLSFVRKSSGARPDDRGPVVVHCSAGVGRTGTYVVLDSMLTQMRDESNVNITGFLKHIRTQRNYLVQTEEQYVFIHDALVEAILSGDTEVAAARLHRYVDELLTPGAAGRTRLDKQFTLVCHSGAKRCDFSAALQDGNRGKNRKCSAVPDERSRVRLSTAAGETSDYINASYVTGYRQRSEFIITQNPLPGTFKDFWRMLWDHNAQVVVSLMGTPSAELRVVWPRKGQPISYETFTVTQRSENHICLTNEDMLVVQDYALEATQDDFVLEVKRYRAPRWPNPDSPISNTFELLNLVKGSAAKDGPVVVHDDVGGATAATFCALSSLTRQLEAEGSVDVFQVAKLTNLMRPGAFSDIEQYQFLYKAMLSLIGTQEDEKTLQSSDNNGTIVVGTASTAAESLESLV</sequence>
<keyword evidence="4 14" id="KW-0812">Transmembrane</keyword>
<dbReference type="FunFam" id="3.90.190.10:FF:000016">
    <property type="entry name" value="receptor-type tyrosine-protein phosphatase gamma isoform X1"/>
    <property type="match status" value="1"/>
</dbReference>
<evidence type="ECO:0000256" key="3">
    <source>
        <dbReference type="ARBA" id="ARBA00013064"/>
    </source>
</evidence>
<evidence type="ECO:0000256" key="8">
    <source>
        <dbReference type="ARBA" id="ARBA00022912"/>
    </source>
</evidence>
<name>A0A8C2XBP1_CYCLU</name>
<dbReference type="PRINTS" id="PR00700">
    <property type="entry name" value="PRTYPHPHTASE"/>
</dbReference>
<dbReference type="Gene3D" id="3.10.200.10">
    <property type="entry name" value="Alpha carbonic anhydrase"/>
    <property type="match status" value="1"/>
</dbReference>
<evidence type="ECO:0000313" key="19">
    <source>
        <dbReference type="Ensembl" id="ENSCLMP00005016293.1"/>
    </source>
</evidence>
<dbReference type="AlphaFoldDB" id="A0A8C2XBP1"/>
<dbReference type="GO" id="GO:0016020">
    <property type="term" value="C:membrane"/>
    <property type="evidence" value="ECO:0007669"/>
    <property type="project" value="UniProtKB-SubCell"/>
</dbReference>
<dbReference type="InterPro" id="IPR041887">
    <property type="entry name" value="Alpha_CARP_receptor-type"/>
</dbReference>
<dbReference type="SUPFAM" id="SSF52799">
    <property type="entry name" value="(Phosphotyrosine protein) phosphatases II"/>
    <property type="match status" value="2"/>
</dbReference>
<dbReference type="PROSITE" id="PS50853">
    <property type="entry name" value="FN3"/>
    <property type="match status" value="1"/>
</dbReference>
<feature type="domain" description="Fibronectin type-III" evidence="17">
    <location>
        <begin position="248"/>
        <end position="347"/>
    </location>
</feature>
<evidence type="ECO:0000256" key="9">
    <source>
        <dbReference type="ARBA" id="ARBA00022989"/>
    </source>
</evidence>
<evidence type="ECO:0000256" key="4">
    <source>
        <dbReference type="ARBA" id="ARBA00022692"/>
    </source>
</evidence>
<dbReference type="SMART" id="SM00404">
    <property type="entry name" value="PTPc_motif"/>
    <property type="match status" value="2"/>
</dbReference>
<dbReference type="Proteomes" id="UP000694565">
    <property type="component" value="Unplaced"/>
</dbReference>
<evidence type="ECO:0000256" key="1">
    <source>
        <dbReference type="ARBA" id="ARBA00004479"/>
    </source>
</evidence>
<comment type="similarity">
    <text evidence="2">Belongs to the protein-tyrosine phosphatase family. Receptor class 5 subfamily.</text>
</comment>
<dbReference type="InterPro" id="IPR013783">
    <property type="entry name" value="Ig-like_fold"/>
</dbReference>
<feature type="domain" description="Tyrosine specific protein phosphatases" evidence="16">
    <location>
        <begin position="691"/>
        <end position="765"/>
    </location>
</feature>
<evidence type="ECO:0000256" key="13">
    <source>
        <dbReference type="ARBA" id="ARBA00051722"/>
    </source>
</evidence>
<evidence type="ECO:0000259" key="15">
    <source>
        <dbReference type="PROSITE" id="PS50055"/>
    </source>
</evidence>
<organism evidence="19 20">
    <name type="scientific">Cyclopterus lumpus</name>
    <name type="common">Lumpsucker</name>
    <dbReference type="NCBI Taxonomy" id="8103"/>
    <lineage>
        <taxon>Eukaryota</taxon>
        <taxon>Metazoa</taxon>
        <taxon>Chordata</taxon>
        <taxon>Craniata</taxon>
        <taxon>Vertebrata</taxon>
        <taxon>Euteleostomi</taxon>
        <taxon>Actinopterygii</taxon>
        <taxon>Neopterygii</taxon>
        <taxon>Teleostei</taxon>
        <taxon>Neoteleostei</taxon>
        <taxon>Acanthomorphata</taxon>
        <taxon>Eupercaria</taxon>
        <taxon>Perciformes</taxon>
        <taxon>Cottioidei</taxon>
        <taxon>Cottales</taxon>
        <taxon>Cyclopteridae</taxon>
        <taxon>Cyclopterus</taxon>
    </lineage>
</organism>
<dbReference type="GO" id="GO:0004725">
    <property type="term" value="F:protein tyrosine phosphatase activity"/>
    <property type="evidence" value="ECO:0007669"/>
    <property type="project" value="UniProtKB-EC"/>
</dbReference>
<dbReference type="Pfam" id="PF00102">
    <property type="entry name" value="Y_phosphatase"/>
    <property type="match status" value="2"/>
</dbReference>
<keyword evidence="5" id="KW-0732">Signal</keyword>
<keyword evidence="12" id="KW-0325">Glycoprotein</keyword>
<dbReference type="PANTHER" id="PTHR19134:SF461">
    <property type="entry name" value="RECEPTOR-TYPE TYROSINE-PROTEIN PHOSPHATASE ZETA"/>
    <property type="match status" value="1"/>
</dbReference>
<evidence type="ECO:0000313" key="20">
    <source>
        <dbReference type="Proteomes" id="UP000694565"/>
    </source>
</evidence>
<dbReference type="InterPro" id="IPR029021">
    <property type="entry name" value="Prot-tyrosine_phosphatase-like"/>
</dbReference>
<keyword evidence="6" id="KW-0677">Repeat</keyword>
<dbReference type="Gene3D" id="3.90.190.10">
    <property type="entry name" value="Protein tyrosine phosphatase superfamily"/>
    <property type="match status" value="2"/>
</dbReference>
<dbReference type="SMART" id="SM00194">
    <property type="entry name" value="PTPc"/>
    <property type="match status" value="2"/>
</dbReference>
<dbReference type="Ensembl" id="ENSCLMT00005017277.1">
    <property type="protein sequence ID" value="ENSCLMP00005016293.1"/>
    <property type="gene ID" value="ENSCLMG00005007942.1"/>
</dbReference>
<dbReference type="Pfam" id="PF00194">
    <property type="entry name" value="Carb_anhydrase"/>
    <property type="match status" value="1"/>
</dbReference>
<keyword evidence="20" id="KW-1185">Reference proteome</keyword>
<evidence type="ECO:0000256" key="5">
    <source>
        <dbReference type="ARBA" id="ARBA00022729"/>
    </source>
</evidence>
<evidence type="ECO:0000256" key="12">
    <source>
        <dbReference type="ARBA" id="ARBA00023180"/>
    </source>
</evidence>
<evidence type="ECO:0000259" key="16">
    <source>
        <dbReference type="PROSITE" id="PS50056"/>
    </source>
</evidence>
<dbReference type="InterPro" id="IPR003595">
    <property type="entry name" value="Tyr_Pase_cat"/>
</dbReference>
<dbReference type="PROSITE" id="PS50056">
    <property type="entry name" value="TYR_PHOSPHATASE_2"/>
    <property type="match status" value="2"/>
</dbReference>
<evidence type="ECO:0000256" key="2">
    <source>
        <dbReference type="ARBA" id="ARBA00006246"/>
    </source>
</evidence>
<dbReference type="GeneTree" id="ENSGT00940000155529"/>
<proteinExistence type="inferred from homology"/>
<dbReference type="Pfam" id="PF00041">
    <property type="entry name" value="fn3"/>
    <property type="match status" value="1"/>
</dbReference>
<feature type="domain" description="Alpha-carbonic anhydrase" evidence="18">
    <location>
        <begin position="1"/>
        <end position="235"/>
    </location>
</feature>
<dbReference type="CDD" id="cd03122">
    <property type="entry name" value="alpha_CARP_receptor_like"/>
    <property type="match status" value="1"/>
</dbReference>
<evidence type="ECO:0000256" key="7">
    <source>
        <dbReference type="ARBA" id="ARBA00022801"/>
    </source>
</evidence>
<feature type="domain" description="Tyrosine-protein phosphatase" evidence="15">
    <location>
        <begin position="510"/>
        <end position="774"/>
    </location>
</feature>
<comment type="subcellular location">
    <subcellularLocation>
        <location evidence="1">Membrane</location>
        <topology evidence="1">Single-pass type I membrane protein</topology>
    </subcellularLocation>
</comment>
<dbReference type="SMART" id="SM00060">
    <property type="entry name" value="FN3"/>
    <property type="match status" value="1"/>
</dbReference>
<dbReference type="PROSITE" id="PS51144">
    <property type="entry name" value="ALPHA_CA_2"/>
    <property type="match status" value="1"/>
</dbReference>
<keyword evidence="10 14" id="KW-0472">Membrane</keyword>
<dbReference type="InterPro" id="IPR001148">
    <property type="entry name" value="CA_dom"/>
</dbReference>
<dbReference type="PANTHER" id="PTHR19134">
    <property type="entry name" value="RECEPTOR-TYPE TYROSINE-PROTEIN PHOSPHATASE"/>
    <property type="match status" value="1"/>
</dbReference>
<evidence type="ECO:0000256" key="11">
    <source>
        <dbReference type="ARBA" id="ARBA00023157"/>
    </source>
</evidence>
<evidence type="ECO:0000256" key="10">
    <source>
        <dbReference type="ARBA" id="ARBA00023136"/>
    </source>
</evidence>
<accession>A0A8C2XBP1</accession>
<reference evidence="19" key="2">
    <citation type="submission" date="2025-09" db="UniProtKB">
        <authorList>
            <consortium name="Ensembl"/>
        </authorList>
    </citation>
    <scope>IDENTIFICATION</scope>
</reference>
<dbReference type="InterPro" id="IPR003961">
    <property type="entry name" value="FN3_dom"/>
</dbReference>
<feature type="domain" description="Tyrosine-protein phosphatase" evidence="15">
    <location>
        <begin position="805"/>
        <end position="1061"/>
    </location>
</feature>
<dbReference type="InterPro" id="IPR036398">
    <property type="entry name" value="CA_dom_sf"/>
</dbReference>
<keyword evidence="8" id="KW-0904">Protein phosphatase</keyword>
<dbReference type="FunFam" id="3.90.190.10:FF:000271">
    <property type="entry name" value="Protein tyrosine phosphatase, receptor-type, Z polypeptide 1a"/>
    <property type="match status" value="1"/>
</dbReference>